<name>A0ABV9AAW8_9ACTN</name>
<accession>A0ABV9AAW8</accession>
<dbReference type="CDD" id="cd20699">
    <property type="entry name" value="CdiI_ECL-like"/>
    <property type="match status" value="1"/>
</dbReference>
<keyword evidence="3" id="KW-1185">Reference proteome</keyword>
<comment type="caution">
    <text evidence="2">The sequence shown here is derived from an EMBL/GenBank/DDBJ whole genome shotgun (WGS) entry which is preliminary data.</text>
</comment>
<dbReference type="InterPro" id="IPR053755">
    <property type="entry name" value="CDI_immunity_sf"/>
</dbReference>
<proteinExistence type="predicted"/>
<gene>
    <name evidence="2" type="ORF">ACFPA8_18730</name>
</gene>
<evidence type="ECO:0000313" key="3">
    <source>
        <dbReference type="Proteomes" id="UP001595997"/>
    </source>
</evidence>
<dbReference type="Gene3D" id="3.30.2450.20">
    <property type="match status" value="1"/>
</dbReference>
<dbReference type="Proteomes" id="UP001595997">
    <property type="component" value="Unassembled WGS sequence"/>
</dbReference>
<dbReference type="RefSeq" id="WP_386449947.1">
    <property type="nucleotide sequence ID" value="NZ_JBHSFH010000010.1"/>
</dbReference>
<protein>
    <recommendedName>
        <fullName evidence="1">CdiI C-terminal domain-containing protein</fullName>
    </recommendedName>
</protein>
<dbReference type="Pfam" id="PF18228">
    <property type="entry name" value="CdiI_N"/>
    <property type="match status" value="1"/>
</dbReference>
<sequence length="162" mass="18754">MTVISTMSKNNDFSIEVLDELASENQLASRSQAVGRIKVGGFMETFLMELSFWSVNEYRRSWRRALTALEQAETTTSCLISSITDPVHSNFISCWPMYREVDAVYVQNSIIFLDELDEAFDPQEPWRYVQPRCSVDEDGNRVSEWVTSMSRVRLFRESVQNT</sequence>
<organism evidence="2 3">
    <name type="scientific">Streptomyces ovatisporus</name>
    <dbReference type="NCBI Taxonomy" id="1128682"/>
    <lineage>
        <taxon>Bacteria</taxon>
        <taxon>Bacillati</taxon>
        <taxon>Actinomycetota</taxon>
        <taxon>Actinomycetes</taxon>
        <taxon>Kitasatosporales</taxon>
        <taxon>Streptomycetaceae</taxon>
        <taxon>Streptomyces</taxon>
    </lineage>
</organism>
<evidence type="ECO:0000259" key="1">
    <source>
        <dbReference type="Pfam" id="PF18228"/>
    </source>
</evidence>
<dbReference type="InterPro" id="IPR040509">
    <property type="entry name" value="CdiI_C"/>
</dbReference>
<evidence type="ECO:0000313" key="2">
    <source>
        <dbReference type="EMBL" id="MFC4496164.1"/>
    </source>
</evidence>
<dbReference type="EMBL" id="JBHSFH010000010">
    <property type="protein sequence ID" value="MFC4496164.1"/>
    <property type="molecule type" value="Genomic_DNA"/>
</dbReference>
<reference evidence="3" key="1">
    <citation type="journal article" date="2019" name="Int. J. Syst. Evol. Microbiol.">
        <title>The Global Catalogue of Microorganisms (GCM) 10K type strain sequencing project: providing services to taxonomists for standard genome sequencing and annotation.</title>
        <authorList>
            <consortium name="The Broad Institute Genomics Platform"/>
            <consortium name="The Broad Institute Genome Sequencing Center for Infectious Disease"/>
            <person name="Wu L."/>
            <person name="Ma J."/>
        </authorList>
    </citation>
    <scope>NUCLEOTIDE SEQUENCE [LARGE SCALE GENOMIC DNA]</scope>
    <source>
        <strain evidence="3">CGMCC 4.7357</strain>
    </source>
</reference>
<feature type="domain" description="CdiI C-terminal" evidence="1">
    <location>
        <begin position="48"/>
        <end position="155"/>
    </location>
</feature>